<evidence type="ECO:0000313" key="3">
    <source>
        <dbReference type="Proteomes" id="UP000176221"/>
    </source>
</evidence>
<dbReference type="Gene3D" id="3.40.630.30">
    <property type="match status" value="1"/>
</dbReference>
<dbReference type="PANTHER" id="PTHR43415:SF3">
    <property type="entry name" value="GNAT-FAMILY ACETYLTRANSFERASE"/>
    <property type="match status" value="1"/>
</dbReference>
<organism evidence="2 3">
    <name type="scientific">Candidatus Taylorbacteria bacterium RIFCSPLOWO2_01_FULL_45_15b</name>
    <dbReference type="NCBI Taxonomy" id="1802319"/>
    <lineage>
        <taxon>Bacteria</taxon>
        <taxon>Candidatus Tayloriibacteriota</taxon>
    </lineage>
</organism>
<dbReference type="GO" id="GO:0016747">
    <property type="term" value="F:acyltransferase activity, transferring groups other than amino-acyl groups"/>
    <property type="evidence" value="ECO:0007669"/>
    <property type="project" value="InterPro"/>
</dbReference>
<accession>A0A1G2NDV3</accession>
<dbReference type="Proteomes" id="UP000176221">
    <property type="component" value="Unassembled WGS sequence"/>
</dbReference>
<gene>
    <name evidence="2" type="ORF">A2928_03200</name>
</gene>
<dbReference type="STRING" id="1802319.A2928_03200"/>
<dbReference type="SUPFAM" id="SSF55729">
    <property type="entry name" value="Acyl-CoA N-acyltransferases (Nat)"/>
    <property type="match status" value="1"/>
</dbReference>
<dbReference type="Pfam" id="PF13302">
    <property type="entry name" value="Acetyltransf_3"/>
    <property type="match status" value="1"/>
</dbReference>
<name>A0A1G2NDV3_9BACT</name>
<protein>
    <recommendedName>
        <fullName evidence="1">N-acetyltransferase domain-containing protein</fullName>
    </recommendedName>
</protein>
<comment type="caution">
    <text evidence="2">The sequence shown here is derived from an EMBL/GenBank/DDBJ whole genome shotgun (WGS) entry which is preliminary data.</text>
</comment>
<reference evidence="2 3" key="1">
    <citation type="journal article" date="2016" name="Nat. Commun.">
        <title>Thousands of microbial genomes shed light on interconnected biogeochemical processes in an aquifer system.</title>
        <authorList>
            <person name="Anantharaman K."/>
            <person name="Brown C.T."/>
            <person name="Hug L.A."/>
            <person name="Sharon I."/>
            <person name="Castelle C.J."/>
            <person name="Probst A.J."/>
            <person name="Thomas B.C."/>
            <person name="Singh A."/>
            <person name="Wilkins M.J."/>
            <person name="Karaoz U."/>
            <person name="Brodie E.L."/>
            <person name="Williams K.H."/>
            <person name="Hubbard S.S."/>
            <person name="Banfield J.F."/>
        </authorList>
    </citation>
    <scope>NUCLEOTIDE SEQUENCE [LARGE SCALE GENOMIC DNA]</scope>
</reference>
<feature type="domain" description="N-acetyltransferase" evidence="1">
    <location>
        <begin position="15"/>
        <end position="175"/>
    </location>
</feature>
<sequence>MSEIRHIVFRCGPRVYLRPMTKKDLPNITRWINDPEVTQYLLTVYPLRFEDEEKWFESLGERKGKDSVFAIVLKHDHKMIGVMGLHSIDNLHGIAETGSFIGEKRYWGKGYGSEAKMLVLEYAFNAVNLRKVNSSVHAFNIRSKKSLEKCGYRVEGRRVKQYYKNGEYVDSILLAVFKEDFLPLWKKFEKSSKKKA</sequence>
<dbReference type="InterPro" id="IPR000182">
    <property type="entry name" value="GNAT_dom"/>
</dbReference>
<dbReference type="AlphaFoldDB" id="A0A1G2NDV3"/>
<dbReference type="InterPro" id="IPR016181">
    <property type="entry name" value="Acyl_CoA_acyltransferase"/>
</dbReference>
<evidence type="ECO:0000259" key="1">
    <source>
        <dbReference type="PROSITE" id="PS51186"/>
    </source>
</evidence>
<dbReference type="PANTHER" id="PTHR43415">
    <property type="entry name" value="SPERMIDINE N(1)-ACETYLTRANSFERASE"/>
    <property type="match status" value="1"/>
</dbReference>
<dbReference type="PROSITE" id="PS51186">
    <property type="entry name" value="GNAT"/>
    <property type="match status" value="1"/>
</dbReference>
<evidence type="ECO:0000313" key="2">
    <source>
        <dbReference type="EMBL" id="OHA34246.1"/>
    </source>
</evidence>
<proteinExistence type="predicted"/>
<dbReference type="EMBL" id="MHRX01000013">
    <property type="protein sequence ID" value="OHA34246.1"/>
    <property type="molecule type" value="Genomic_DNA"/>
</dbReference>